<feature type="compositionally biased region" description="Low complexity" evidence="7">
    <location>
        <begin position="36"/>
        <end position="53"/>
    </location>
</feature>
<dbReference type="SMART" id="SM00184">
    <property type="entry name" value="RING"/>
    <property type="match status" value="1"/>
</dbReference>
<accession>A0A1Y9IRV9</accession>
<dbReference type="Pfam" id="PF16207">
    <property type="entry name" value="RAWUL"/>
    <property type="match status" value="1"/>
</dbReference>
<dbReference type="Pfam" id="PF13923">
    <property type="entry name" value="zf-C3HC4_2"/>
    <property type="match status" value="1"/>
</dbReference>
<dbReference type="Gene3D" id="3.30.40.10">
    <property type="entry name" value="Zinc/RING finger domain, C3HC4 (zinc finger)"/>
    <property type="match status" value="1"/>
</dbReference>
<feature type="compositionally biased region" description="Low complexity" evidence="7">
    <location>
        <begin position="1298"/>
        <end position="1323"/>
    </location>
</feature>
<feature type="compositionally biased region" description="Low complexity" evidence="7">
    <location>
        <begin position="1335"/>
        <end position="1345"/>
    </location>
</feature>
<feature type="compositionally biased region" description="Gly residues" evidence="7">
    <location>
        <begin position="1679"/>
        <end position="1710"/>
    </location>
</feature>
<dbReference type="STRING" id="30066.A0A1Y9IRV9"/>
<feature type="compositionally biased region" description="Low complexity" evidence="7">
    <location>
        <begin position="348"/>
        <end position="374"/>
    </location>
</feature>
<dbReference type="CTD" id="100653366"/>
<feature type="compositionally biased region" description="Low complexity" evidence="7">
    <location>
        <begin position="550"/>
        <end position="562"/>
    </location>
</feature>
<evidence type="ECO:0000256" key="4">
    <source>
        <dbReference type="ARBA" id="ARBA00022833"/>
    </source>
</evidence>
<keyword evidence="2" id="KW-0479">Metal-binding</keyword>
<feature type="compositionally biased region" description="Low complexity" evidence="7">
    <location>
        <begin position="1248"/>
        <end position="1282"/>
    </location>
</feature>
<feature type="compositionally biased region" description="Pro residues" evidence="7">
    <location>
        <begin position="822"/>
        <end position="831"/>
    </location>
</feature>
<feature type="domain" description="RING-type" evidence="8">
    <location>
        <begin position="101"/>
        <end position="140"/>
    </location>
</feature>
<feature type="compositionally biased region" description="Basic and acidic residues" evidence="7">
    <location>
        <begin position="1324"/>
        <end position="1333"/>
    </location>
</feature>
<evidence type="ECO:0000256" key="6">
    <source>
        <dbReference type="PROSITE-ProRule" id="PRU00175"/>
    </source>
</evidence>
<evidence type="ECO:0000313" key="9">
    <source>
        <dbReference type="EnsemblMetazoa" id="AMEM019215-PA"/>
    </source>
</evidence>
<dbReference type="VEuPathDB" id="VectorBase:AMEM019215"/>
<dbReference type="InterPro" id="IPR032443">
    <property type="entry name" value="RAWUL"/>
</dbReference>
<dbReference type="VEuPathDB" id="VectorBase:AMEM21_001139"/>
<feature type="region of interest" description="Disordered" evidence="7">
    <location>
        <begin position="1064"/>
        <end position="1096"/>
    </location>
</feature>
<evidence type="ECO:0000256" key="2">
    <source>
        <dbReference type="ARBA" id="ARBA00022723"/>
    </source>
</evidence>
<dbReference type="GO" id="GO:0035102">
    <property type="term" value="C:PRC1 complex"/>
    <property type="evidence" value="ECO:0007669"/>
    <property type="project" value="TreeGrafter"/>
</dbReference>
<feature type="region of interest" description="Disordered" evidence="7">
    <location>
        <begin position="1672"/>
        <end position="1718"/>
    </location>
</feature>
<dbReference type="PANTHER" id="PTHR10825:SF29">
    <property type="entry name" value="POLYCOMB GROUP RING FINGER PROTEIN 1"/>
    <property type="match status" value="1"/>
</dbReference>
<feature type="compositionally biased region" description="Polar residues" evidence="7">
    <location>
        <begin position="709"/>
        <end position="722"/>
    </location>
</feature>
<feature type="compositionally biased region" description="Low complexity" evidence="7">
    <location>
        <begin position="659"/>
        <end position="699"/>
    </location>
</feature>
<dbReference type="InterPro" id="IPR013083">
    <property type="entry name" value="Znf_RING/FYVE/PHD"/>
</dbReference>
<feature type="compositionally biased region" description="Low complexity" evidence="7">
    <location>
        <begin position="496"/>
        <end position="507"/>
    </location>
</feature>
<feature type="compositionally biased region" description="Low complexity" evidence="7">
    <location>
        <begin position="908"/>
        <end position="926"/>
    </location>
</feature>
<feature type="compositionally biased region" description="Pro residues" evidence="7">
    <location>
        <begin position="849"/>
        <end position="860"/>
    </location>
</feature>
<dbReference type="RefSeq" id="XP_041768947.1">
    <property type="nucleotide sequence ID" value="XM_041913013.1"/>
</dbReference>
<keyword evidence="10" id="KW-1185">Reference proteome</keyword>
<dbReference type="PROSITE" id="PS50089">
    <property type="entry name" value="ZF_RING_2"/>
    <property type="match status" value="1"/>
</dbReference>
<dbReference type="EnsemblMetazoa" id="AMEM019215-RA">
    <property type="protein sequence ID" value="AMEM019215-PA"/>
    <property type="gene ID" value="AMEM019215"/>
</dbReference>
<feature type="region of interest" description="Disordered" evidence="7">
    <location>
        <begin position="1"/>
        <end position="53"/>
    </location>
</feature>
<evidence type="ECO:0000256" key="7">
    <source>
        <dbReference type="SAM" id="MobiDB-lite"/>
    </source>
</evidence>
<dbReference type="SUPFAM" id="SSF57850">
    <property type="entry name" value="RING/U-box"/>
    <property type="match status" value="1"/>
</dbReference>
<feature type="compositionally biased region" description="Low complexity" evidence="7">
    <location>
        <begin position="1122"/>
        <end position="1137"/>
    </location>
</feature>
<evidence type="ECO:0000259" key="8">
    <source>
        <dbReference type="PROSITE" id="PS50089"/>
    </source>
</evidence>
<name>A0A1Y9IRV9_ANOME</name>
<keyword evidence="5" id="KW-0539">Nucleus</keyword>
<evidence type="ECO:0000256" key="3">
    <source>
        <dbReference type="ARBA" id="ARBA00022771"/>
    </source>
</evidence>
<feature type="region of interest" description="Disordered" evidence="7">
    <location>
        <begin position="422"/>
        <end position="1046"/>
    </location>
</feature>
<dbReference type="FunFam" id="3.30.40.10:FF:000033">
    <property type="entry name" value="Polycomb group RING finger protein 3"/>
    <property type="match status" value="1"/>
</dbReference>
<dbReference type="GeneID" id="121591924"/>
<sequence>MVLLPHNDVLSGASTEMASEGTPAKVSSVPPPPPAVADTTNTTDTTASPPAPPSLTISISTATAANADDVTAKAMFGSAGPLSPYRPSRVKLGSVHPCITCHLCKGYLIDATTIVECLHSFCHSCIMKHLRTEQYCPQCEMMINKAKPNIKPDATLQAIVYKLVPRLYENELRRRRAFYRLHPEMATVATPEQRGEDTEYLIFSPNEKISLSLEYAEKELAEDNEELLKAKYLLCPAVFSIALLKKFIIYKYGISERQFCVEIMYKVKTIILPDYYTLMDVAYIYTWKRDAPMKYYYRIRTTESNPVELPEVALRRSPSLVTALPAQRPSVDEEDDKENRVRLDRIVSEATSNESDSNSSSSSSSSSNTIANTTPRADAPKPPTAAQVTPAPESPATPTQPRKNESIKLKIGLNKNTYVSILQSPQPDEPSTHSSSSSSSSSSSASSPGSEGAKSSSSHKSEKSKRKRKDALATLQQMEENSRELKFKIEQMKDTGLVGSKSKSGKSSAKHHQHQQLALVPYKVELSAGPTQSSAVPEPERSDSKRLHSAKNGSNSSASGSSPAYCKLKIKKSSPEDGKQQQQQHHHHHHPIVLKIDQRSPEMATATLKFGMPRKSEKSMTPSPPPLPPSPPTPPSPKQKFADEKSQFLNSFQLTPIRSSEQSSSPSKTSAATTATTTTPPAAVESVAPAGKKSPTSTPSVPPVAAPTNNTSPPASNGTGTTTKRKAKDASSGGGVPRSGPKKPKLSNDEIKAIVEKTVAENIRSPSEHIVPPIFLKPKPPTTTAAAASGQPSPPLPSASAPTKAKDPSPKRDSPRPFVFKTPPPPPPPPIVSANNIPAVKPSQQVLPAPVPQKPAPVPIRPALTTAPKPAVPQVPQTHIRKPTAPTKLPTSAAGTAGVKSASPPAQQPLSNGSQQQQASNATTHSVAAGANRQQKGLELKRAQSNPSINIPPPQSSAPPVTVPRDTEISKLRPEDLKKNQKVYGPQPVPEQQQQPPKPNTTTEATGASFAVPGPKAAPKPSASAAAAPTGNATKSSGSAQAGQGTKARPVNYLNYALLNSKAAAAGSRTPIPSYSSSSPSYSPDSPQYSPNLNFSSKQFKYANPLAYNSHLQNMLNDRRTGSTSPPGSITSTIPASSPSPPQDRPAAATTTPNASGNKRPASALSPTADDKKQQPPEKQPALLSAAPNPADKFPSGIPDGLSVTLATDDDDAARIKNVNKQLKNNFIEIRALPEVPITEVKLPLPLPTSSTTTTASKPGRRTPPGKGAAAAGSPATLSGSPMPRKSSSPSIPAPTYSVAASAPPKTSVSSAAPAPANRPADALQRKIIDLIDKPAPSSSAKTSSKPPPSMPPVSRPSTPKGGGSGSFPAMNNGNKFKLPNATVNENGTLKLNNYREVDLIPKGAAASGPKSAPSPPSGASSRAMPPPTSSASSKSIVPIAPKPSSSQLQSFANGRMAMSPPIQRSPTATSGYQQPKSKTPPSQLPSMASMGPMFDIQMKSAIAAAAASGGTTPSKKPPTSSTTLTSATVPRRKIVPTSNSTSLVPVKTSPVAASPSTAAGGAGSKLLGSNYSDYITLHPQGPVSSSAPPSRPLFGTPHQQQHAALTQILSENFARQCFNNLPFPYLLQQFAHHQPGATGMGSRGLGSDSVTITASPMGAARGAVSQNSLTVTAIPPGQQGGGGGGSGARGSGGGGGLNGPRGGIGGGGPNPASRNSS</sequence>
<dbReference type="Gene3D" id="3.10.20.90">
    <property type="entry name" value="Phosphatidylinositol 3-kinase Catalytic Subunit, Chain A, domain 1"/>
    <property type="match status" value="1"/>
</dbReference>
<protein>
    <recommendedName>
        <fullName evidence="8">RING-type domain-containing protein</fullName>
    </recommendedName>
</protein>
<evidence type="ECO:0000256" key="5">
    <source>
        <dbReference type="ARBA" id="ARBA00023242"/>
    </source>
</evidence>
<organism evidence="9 10">
    <name type="scientific">Anopheles merus</name>
    <name type="common">Mosquito</name>
    <dbReference type="NCBI Taxonomy" id="30066"/>
    <lineage>
        <taxon>Eukaryota</taxon>
        <taxon>Metazoa</taxon>
        <taxon>Ecdysozoa</taxon>
        <taxon>Arthropoda</taxon>
        <taxon>Hexapoda</taxon>
        <taxon>Insecta</taxon>
        <taxon>Pterygota</taxon>
        <taxon>Neoptera</taxon>
        <taxon>Endopterygota</taxon>
        <taxon>Diptera</taxon>
        <taxon>Nematocera</taxon>
        <taxon>Culicoidea</taxon>
        <taxon>Culicidae</taxon>
        <taxon>Anophelinae</taxon>
        <taxon>Anopheles</taxon>
    </lineage>
</organism>
<feature type="region of interest" description="Disordered" evidence="7">
    <location>
        <begin position="1239"/>
        <end position="1385"/>
    </location>
</feature>
<dbReference type="PROSITE" id="PS00518">
    <property type="entry name" value="ZF_RING_1"/>
    <property type="match status" value="1"/>
</dbReference>
<feature type="compositionally biased region" description="Low complexity" evidence="7">
    <location>
        <begin position="1071"/>
        <end position="1091"/>
    </location>
</feature>
<dbReference type="GO" id="GO:0000122">
    <property type="term" value="P:negative regulation of transcription by RNA polymerase II"/>
    <property type="evidence" value="ECO:0007669"/>
    <property type="project" value="TreeGrafter"/>
</dbReference>
<comment type="subcellular location">
    <subcellularLocation>
        <location evidence="1">Nucleus</location>
    </subcellularLocation>
</comment>
<feature type="compositionally biased region" description="Low complexity" evidence="7">
    <location>
        <begin position="1549"/>
        <end position="1560"/>
    </location>
</feature>
<feature type="compositionally biased region" description="Basic and acidic residues" evidence="7">
    <location>
        <begin position="746"/>
        <end position="759"/>
    </location>
</feature>
<feature type="compositionally biased region" description="Polar residues" evidence="7">
    <location>
        <begin position="1031"/>
        <end position="1044"/>
    </location>
</feature>
<feature type="compositionally biased region" description="Low complexity" evidence="7">
    <location>
        <begin position="1403"/>
        <end position="1424"/>
    </location>
</feature>
<dbReference type="InterPro" id="IPR017907">
    <property type="entry name" value="Znf_RING_CS"/>
</dbReference>
<feature type="compositionally biased region" description="Low complexity" evidence="7">
    <location>
        <begin position="432"/>
        <end position="458"/>
    </location>
</feature>
<feature type="compositionally biased region" description="Basic and acidic residues" evidence="7">
    <location>
        <begin position="965"/>
        <end position="979"/>
    </location>
</feature>
<feature type="compositionally biased region" description="Pro residues" evidence="7">
    <location>
        <begin position="1346"/>
        <end position="1355"/>
    </location>
</feature>
<feature type="compositionally biased region" description="Low complexity" evidence="7">
    <location>
        <begin position="782"/>
        <end position="791"/>
    </location>
</feature>
<feature type="region of interest" description="Disordered" evidence="7">
    <location>
        <begin position="1506"/>
        <end position="1562"/>
    </location>
</feature>
<feature type="compositionally biased region" description="Polar residues" evidence="7">
    <location>
        <begin position="1463"/>
        <end position="1487"/>
    </location>
</feature>
<dbReference type="CDD" id="cd17082">
    <property type="entry name" value="RAWUL_PCGF2_like"/>
    <property type="match status" value="1"/>
</dbReference>
<feature type="compositionally biased region" description="Basic and acidic residues" evidence="7">
    <location>
        <begin position="480"/>
        <end position="493"/>
    </location>
</feature>
<reference evidence="9" key="1">
    <citation type="submission" date="2020-05" db="UniProtKB">
        <authorList>
            <consortium name="EnsemblMetazoa"/>
        </authorList>
    </citation>
    <scope>IDENTIFICATION</scope>
    <source>
        <strain evidence="9">MAF</strain>
    </source>
</reference>
<evidence type="ECO:0000256" key="1">
    <source>
        <dbReference type="ARBA" id="ARBA00004123"/>
    </source>
</evidence>
<feature type="region of interest" description="Disordered" evidence="7">
    <location>
        <begin position="1403"/>
        <end position="1493"/>
    </location>
</feature>
<feature type="region of interest" description="Disordered" evidence="7">
    <location>
        <begin position="1111"/>
        <end position="1202"/>
    </location>
</feature>
<feature type="compositionally biased region" description="Polar residues" evidence="7">
    <location>
        <begin position="1444"/>
        <end position="1453"/>
    </location>
</feature>
<feature type="compositionally biased region" description="Basic and acidic residues" evidence="7">
    <location>
        <begin position="804"/>
        <end position="815"/>
    </location>
</feature>
<evidence type="ECO:0000313" key="10">
    <source>
        <dbReference type="Proteomes" id="UP000075903"/>
    </source>
</evidence>
<feature type="compositionally biased region" description="Low complexity" evidence="7">
    <location>
        <begin position="1506"/>
        <end position="1530"/>
    </location>
</feature>
<dbReference type="KEGG" id="amer:121591924"/>
<feature type="compositionally biased region" description="Pro residues" evidence="7">
    <location>
        <begin position="622"/>
        <end position="637"/>
    </location>
</feature>
<keyword evidence="3 6" id="KW-0863">Zinc-finger</keyword>
<dbReference type="GO" id="GO:0008270">
    <property type="term" value="F:zinc ion binding"/>
    <property type="evidence" value="ECO:0007669"/>
    <property type="project" value="UniProtKB-KW"/>
</dbReference>
<dbReference type="PANTHER" id="PTHR10825">
    <property type="entry name" value="RING FINGER DOMAIN-CONTAINING, POLYCOMB GROUP COMPONENT"/>
    <property type="match status" value="1"/>
</dbReference>
<dbReference type="Proteomes" id="UP000075903">
    <property type="component" value="Unassembled WGS sequence"/>
</dbReference>
<dbReference type="GO" id="GO:1990841">
    <property type="term" value="F:promoter-specific chromatin binding"/>
    <property type="evidence" value="ECO:0007669"/>
    <property type="project" value="TreeGrafter"/>
</dbReference>
<feature type="compositionally biased region" description="Low complexity" evidence="7">
    <location>
        <begin position="1015"/>
        <end position="1029"/>
    </location>
</feature>
<feature type="region of interest" description="Disordered" evidence="7">
    <location>
        <begin position="346"/>
        <end position="405"/>
    </location>
</feature>
<dbReference type="InterPro" id="IPR001841">
    <property type="entry name" value="Znf_RING"/>
</dbReference>
<feature type="compositionally biased region" description="Polar residues" evidence="7">
    <location>
        <begin position="647"/>
        <end position="658"/>
    </location>
</feature>
<keyword evidence="4" id="KW-0862">Zinc</keyword>
<proteinExistence type="predicted"/>